<dbReference type="InterPro" id="IPR051688">
    <property type="entry name" value="USP_A"/>
</dbReference>
<dbReference type="PRINTS" id="PR01438">
    <property type="entry name" value="UNVRSLSTRESS"/>
</dbReference>
<protein>
    <submittedName>
        <fullName evidence="3">Universal stress protein</fullName>
    </submittedName>
</protein>
<evidence type="ECO:0000313" key="3">
    <source>
        <dbReference type="EMBL" id="RFZ38939.1"/>
    </source>
</evidence>
<evidence type="ECO:0000259" key="2">
    <source>
        <dbReference type="Pfam" id="PF00582"/>
    </source>
</evidence>
<name>A0A3E2MTV5_MYCMR</name>
<accession>A0A3E2MTV5</accession>
<dbReference type="Proteomes" id="UP000257451">
    <property type="component" value="Unassembled WGS sequence"/>
</dbReference>
<evidence type="ECO:0000313" key="4">
    <source>
        <dbReference type="Proteomes" id="UP000257451"/>
    </source>
</evidence>
<sequence length="294" mass="30869">MSSGAKKYGILVAVDGSAQSDAAVAWAAREAGLHRTPITLMHGVAPVVVGWPVGQLYAEMPDWQRDEANSVMERARKVLSEALGDSESPDVRTEVVYSNVVAALIEASTQASMVVVGSQGMGALGRMLLGSVCSALLHHAHCPVAVVHSDSGAAPDPGAAVVVGIDGSPAAEAATAMAFEEASRRGVDLVALHAWSDVGVFPILGMDWRERESQGEEILAERLAGWQEQYPDVHVKRSLVCDKPAHWLLEEAQHAQLVIVGNRGRGGFPGMLLGSVSSTVAHSAKVPVIVVRPA</sequence>
<gene>
    <name evidence="3" type="ORF">DAVIS_03370</name>
</gene>
<dbReference type="PANTHER" id="PTHR43010">
    <property type="entry name" value="UNIVERSAL STRESS PROTEIN SLR1230"/>
    <property type="match status" value="1"/>
</dbReference>
<dbReference type="InterPro" id="IPR006016">
    <property type="entry name" value="UspA"/>
</dbReference>
<dbReference type="CDD" id="cd23944">
    <property type="entry name" value="USP_Rv2623_repeat1"/>
    <property type="match status" value="1"/>
</dbReference>
<dbReference type="InterPro" id="IPR006015">
    <property type="entry name" value="Universal_stress_UspA"/>
</dbReference>
<comment type="caution">
    <text evidence="3">The sequence shown here is derived from an EMBL/GenBank/DDBJ whole genome shotgun (WGS) entry which is preliminary data.</text>
</comment>
<dbReference type="InterPro" id="IPR014729">
    <property type="entry name" value="Rossmann-like_a/b/a_fold"/>
</dbReference>
<evidence type="ECO:0000256" key="1">
    <source>
        <dbReference type="ARBA" id="ARBA00008791"/>
    </source>
</evidence>
<feature type="domain" description="UspA" evidence="2">
    <location>
        <begin position="161"/>
        <end position="292"/>
    </location>
</feature>
<dbReference type="Gene3D" id="3.40.50.620">
    <property type="entry name" value="HUPs"/>
    <property type="match status" value="2"/>
</dbReference>
<feature type="domain" description="UspA" evidence="2">
    <location>
        <begin position="10"/>
        <end position="148"/>
    </location>
</feature>
<dbReference type="RefSeq" id="WP_012394689.1">
    <property type="nucleotide sequence ID" value="NZ_BQLN01000122.1"/>
</dbReference>
<dbReference type="Pfam" id="PF00582">
    <property type="entry name" value="Usp"/>
    <property type="match status" value="2"/>
</dbReference>
<organism evidence="3 4">
    <name type="scientific">Mycobacterium marinum</name>
    <dbReference type="NCBI Taxonomy" id="1781"/>
    <lineage>
        <taxon>Bacteria</taxon>
        <taxon>Bacillati</taxon>
        <taxon>Actinomycetota</taxon>
        <taxon>Actinomycetes</taxon>
        <taxon>Mycobacteriales</taxon>
        <taxon>Mycobacteriaceae</taxon>
        <taxon>Mycobacterium</taxon>
        <taxon>Mycobacterium ulcerans group</taxon>
    </lineage>
</organism>
<dbReference type="SUPFAM" id="SSF52402">
    <property type="entry name" value="Adenine nucleotide alpha hydrolases-like"/>
    <property type="match status" value="2"/>
</dbReference>
<dbReference type="PANTHER" id="PTHR43010:SF1">
    <property type="entry name" value="USPA DOMAIN-CONTAINING PROTEIN"/>
    <property type="match status" value="1"/>
</dbReference>
<dbReference type="AlphaFoldDB" id="A0A3E2MTV5"/>
<comment type="similarity">
    <text evidence="1">Belongs to the universal stress protein A family.</text>
</comment>
<proteinExistence type="inferred from homology"/>
<reference evidence="3 4" key="1">
    <citation type="journal article" date="2018" name="Sci. Rep.">
        <title>Extensive genomic diversity among Mycobacterium marinum strains revealed by whole genome sequencing.</title>
        <authorList>
            <person name="Das S."/>
            <person name="Pettersson B.M."/>
            <person name="Behra P.R."/>
            <person name="Mallick A."/>
            <person name="Cheramie M."/>
            <person name="Ramesh M."/>
            <person name="Shirreff L."/>
            <person name="DuCote T."/>
            <person name="Dasgupta S."/>
            <person name="Ennis D.G."/>
            <person name="Kirsebom L.A."/>
        </authorList>
    </citation>
    <scope>NUCLEOTIDE SEQUENCE [LARGE SCALE GENOMIC DNA]</scope>
    <source>
        <strain evidence="3 4">Davis1</strain>
    </source>
</reference>
<dbReference type="OMA" id="PILGMDW"/>
<dbReference type="EMBL" id="PEDF01000110">
    <property type="protein sequence ID" value="RFZ38939.1"/>
    <property type="molecule type" value="Genomic_DNA"/>
</dbReference>